<sequence length="63" mass="7446">MKTPTDIRHAEELLREAMELLEDTYHNLGMFERQRYGKLKKQVDQHEALSETMKTALNVIDTQ</sequence>
<dbReference type="EMBL" id="FNAI01000003">
    <property type="protein sequence ID" value="SDD96641.1"/>
    <property type="molecule type" value="Genomic_DNA"/>
</dbReference>
<dbReference type="STRING" id="1391627.SAMN05216464_103186"/>
<evidence type="ECO:0000313" key="1">
    <source>
        <dbReference type="EMBL" id="SDD96641.1"/>
    </source>
</evidence>
<organism evidence="1 2">
    <name type="scientific">Mucilaginibacter pineti</name>
    <dbReference type="NCBI Taxonomy" id="1391627"/>
    <lineage>
        <taxon>Bacteria</taxon>
        <taxon>Pseudomonadati</taxon>
        <taxon>Bacteroidota</taxon>
        <taxon>Sphingobacteriia</taxon>
        <taxon>Sphingobacteriales</taxon>
        <taxon>Sphingobacteriaceae</taxon>
        <taxon>Mucilaginibacter</taxon>
    </lineage>
</organism>
<keyword evidence="2" id="KW-1185">Reference proteome</keyword>
<proteinExistence type="predicted"/>
<name>A0A1G6Z273_9SPHI</name>
<dbReference type="RefSeq" id="WP_091147985.1">
    <property type="nucleotide sequence ID" value="NZ_FNAI01000003.1"/>
</dbReference>
<protein>
    <submittedName>
        <fullName evidence="1">Uncharacterized protein</fullName>
    </submittedName>
</protein>
<evidence type="ECO:0000313" key="2">
    <source>
        <dbReference type="Proteomes" id="UP000199072"/>
    </source>
</evidence>
<dbReference type="AlphaFoldDB" id="A0A1G6Z273"/>
<gene>
    <name evidence="1" type="ORF">SAMN05216464_103186</name>
</gene>
<dbReference type="Proteomes" id="UP000199072">
    <property type="component" value="Unassembled WGS sequence"/>
</dbReference>
<accession>A0A1G6Z273</accession>
<reference evidence="1 2" key="1">
    <citation type="submission" date="2016-10" db="EMBL/GenBank/DDBJ databases">
        <authorList>
            <person name="de Groot N.N."/>
        </authorList>
    </citation>
    <scope>NUCLEOTIDE SEQUENCE [LARGE SCALE GENOMIC DNA]</scope>
    <source>
        <strain evidence="1 2">47C3B</strain>
    </source>
</reference>